<dbReference type="Proteomes" id="UP000219338">
    <property type="component" value="Unassembled WGS sequence"/>
</dbReference>
<organism evidence="1 2">
    <name type="scientific">Armillaria ostoyae</name>
    <name type="common">Armillaria root rot fungus</name>
    <dbReference type="NCBI Taxonomy" id="47428"/>
    <lineage>
        <taxon>Eukaryota</taxon>
        <taxon>Fungi</taxon>
        <taxon>Dikarya</taxon>
        <taxon>Basidiomycota</taxon>
        <taxon>Agaricomycotina</taxon>
        <taxon>Agaricomycetes</taxon>
        <taxon>Agaricomycetidae</taxon>
        <taxon>Agaricales</taxon>
        <taxon>Marasmiineae</taxon>
        <taxon>Physalacriaceae</taxon>
        <taxon>Armillaria</taxon>
    </lineage>
</organism>
<dbReference type="AlphaFoldDB" id="A0A284QXE3"/>
<dbReference type="EMBL" id="FUEG01000003">
    <property type="protein sequence ID" value="SJL01158.1"/>
    <property type="molecule type" value="Genomic_DNA"/>
</dbReference>
<evidence type="ECO:0000313" key="2">
    <source>
        <dbReference type="Proteomes" id="UP000219338"/>
    </source>
</evidence>
<accession>A0A284QXE3</accession>
<name>A0A284QXE3_ARMOS</name>
<proteinExistence type="predicted"/>
<gene>
    <name evidence="1" type="ORF">ARMOST_04476</name>
</gene>
<keyword evidence="2" id="KW-1185">Reference proteome</keyword>
<sequence>MTFLCQERSFVILHSRKCSHSCAFPLFQWTAVTRKLERRRFFRWHLENGLGPHFSGVGLPPSNSYRSGPFFGSLNEHTTRALSCSALLDPVSL</sequence>
<evidence type="ECO:0000313" key="1">
    <source>
        <dbReference type="EMBL" id="SJL01158.1"/>
    </source>
</evidence>
<reference evidence="2" key="1">
    <citation type="journal article" date="2017" name="Nat. Ecol. Evol.">
        <title>Genome expansion and lineage-specific genetic innovations in the forest pathogenic fungi Armillaria.</title>
        <authorList>
            <person name="Sipos G."/>
            <person name="Prasanna A.N."/>
            <person name="Walter M.C."/>
            <person name="O'Connor E."/>
            <person name="Balint B."/>
            <person name="Krizsan K."/>
            <person name="Kiss B."/>
            <person name="Hess J."/>
            <person name="Varga T."/>
            <person name="Slot J."/>
            <person name="Riley R."/>
            <person name="Boka B."/>
            <person name="Rigling D."/>
            <person name="Barry K."/>
            <person name="Lee J."/>
            <person name="Mihaltcheva S."/>
            <person name="LaButti K."/>
            <person name="Lipzen A."/>
            <person name="Waldron R."/>
            <person name="Moloney N.M."/>
            <person name="Sperisen C."/>
            <person name="Kredics L."/>
            <person name="Vagvoelgyi C."/>
            <person name="Patrignani A."/>
            <person name="Fitzpatrick D."/>
            <person name="Nagy I."/>
            <person name="Doyle S."/>
            <person name="Anderson J.B."/>
            <person name="Grigoriev I.V."/>
            <person name="Gueldener U."/>
            <person name="Muensterkoetter M."/>
            <person name="Nagy L.G."/>
        </authorList>
    </citation>
    <scope>NUCLEOTIDE SEQUENCE [LARGE SCALE GENOMIC DNA]</scope>
    <source>
        <strain evidence="2">C18/9</strain>
    </source>
</reference>
<protein>
    <submittedName>
        <fullName evidence="1">Uncharacterized protein</fullName>
    </submittedName>
</protein>